<reference evidence="6 7" key="1">
    <citation type="journal article" date="2012" name="Int. J. Syst. Evol. Microbiol.">
        <title>Flammeovirga pacifica sp. nov., isolated from deep-sea sediment.</title>
        <authorList>
            <person name="Xu H."/>
            <person name="Fu Y."/>
            <person name="Yang N."/>
            <person name="Ding Z."/>
            <person name="Lai Q."/>
            <person name="Zeng R."/>
        </authorList>
    </citation>
    <scope>NUCLEOTIDE SEQUENCE [LARGE SCALE GENOMIC DNA]</scope>
    <source>
        <strain evidence="7">DSM 24597 / LMG 26175 / WPAGA1</strain>
    </source>
</reference>
<dbReference type="Gene3D" id="2.60.40.10">
    <property type="entry name" value="Immunoglobulins"/>
    <property type="match status" value="4"/>
</dbReference>
<keyword evidence="4" id="KW-0106">Calcium</keyword>
<dbReference type="PROSITE" id="PS00149">
    <property type="entry name" value="SULFATASE_2"/>
    <property type="match status" value="1"/>
</dbReference>
<dbReference type="PANTHER" id="PTHR42693">
    <property type="entry name" value="ARYLSULFATASE FAMILY MEMBER"/>
    <property type="match status" value="1"/>
</dbReference>
<dbReference type="GO" id="GO:0004065">
    <property type="term" value="F:arylsulfatase activity"/>
    <property type="evidence" value="ECO:0007669"/>
    <property type="project" value="TreeGrafter"/>
</dbReference>
<evidence type="ECO:0000256" key="1">
    <source>
        <dbReference type="ARBA" id="ARBA00008779"/>
    </source>
</evidence>
<dbReference type="PROSITE" id="PS50093">
    <property type="entry name" value="PKD"/>
    <property type="match status" value="4"/>
</dbReference>
<dbReference type="Proteomes" id="UP000179797">
    <property type="component" value="Unassembled WGS sequence"/>
</dbReference>
<dbReference type="FunFam" id="2.60.40.10:FF:000270">
    <property type="entry name" value="Cell surface protein"/>
    <property type="match status" value="4"/>
</dbReference>
<dbReference type="Pfam" id="PF18962">
    <property type="entry name" value="Por_Secre_tail"/>
    <property type="match status" value="1"/>
</dbReference>
<evidence type="ECO:0000259" key="5">
    <source>
        <dbReference type="PROSITE" id="PS50093"/>
    </source>
</evidence>
<dbReference type="SUPFAM" id="SSF49299">
    <property type="entry name" value="PKD domain"/>
    <property type="match status" value="4"/>
</dbReference>
<proteinExistence type="inferred from homology"/>
<evidence type="ECO:0000313" key="7">
    <source>
        <dbReference type="Proteomes" id="UP000179797"/>
    </source>
</evidence>
<dbReference type="InterPro" id="IPR022409">
    <property type="entry name" value="PKD/Chitinase_dom"/>
</dbReference>
<dbReference type="InterPro" id="IPR026444">
    <property type="entry name" value="Secre_tail"/>
</dbReference>
<dbReference type="InterPro" id="IPR013783">
    <property type="entry name" value="Ig-like_fold"/>
</dbReference>
<dbReference type="Gene3D" id="3.40.720.10">
    <property type="entry name" value="Alkaline Phosphatase, subunit A"/>
    <property type="match status" value="1"/>
</dbReference>
<dbReference type="InterPro" id="IPR035986">
    <property type="entry name" value="PKD_dom_sf"/>
</dbReference>
<dbReference type="Pfam" id="PF00884">
    <property type="entry name" value="Sulfatase"/>
    <property type="match status" value="1"/>
</dbReference>
<dbReference type="CDD" id="cd00146">
    <property type="entry name" value="PKD"/>
    <property type="match status" value="4"/>
</dbReference>
<evidence type="ECO:0000256" key="4">
    <source>
        <dbReference type="ARBA" id="ARBA00022837"/>
    </source>
</evidence>
<dbReference type="GO" id="GO:0046872">
    <property type="term" value="F:metal ion binding"/>
    <property type="evidence" value="ECO:0007669"/>
    <property type="project" value="UniProtKB-KW"/>
</dbReference>
<protein>
    <recommendedName>
        <fullName evidence="5">PKD domain-containing protein</fullName>
    </recommendedName>
</protein>
<name>A0A1S1YS57_FLAPC</name>
<keyword evidence="3" id="KW-0378">Hydrolase</keyword>
<dbReference type="InterPro" id="IPR000917">
    <property type="entry name" value="Sulfatase_N"/>
</dbReference>
<dbReference type="InterPro" id="IPR017850">
    <property type="entry name" value="Alkaline_phosphatase_core_sf"/>
</dbReference>
<dbReference type="EMBL" id="JRYR02000002">
    <property type="protein sequence ID" value="OHX63864.1"/>
    <property type="molecule type" value="Genomic_DNA"/>
</dbReference>
<dbReference type="PANTHER" id="PTHR42693:SF53">
    <property type="entry name" value="ENDO-4-O-SULFATASE"/>
    <property type="match status" value="1"/>
</dbReference>
<dbReference type="InterPro" id="IPR000601">
    <property type="entry name" value="PKD_dom"/>
</dbReference>
<gene>
    <name evidence="6" type="ORF">NH26_19830</name>
</gene>
<comment type="similarity">
    <text evidence="1">Belongs to the sulfatase family.</text>
</comment>
<feature type="domain" description="PKD" evidence="5">
    <location>
        <begin position="1371"/>
        <end position="1444"/>
    </location>
</feature>
<comment type="caution">
    <text evidence="6">The sequence shown here is derived from an EMBL/GenBank/DDBJ whole genome shotgun (WGS) entry which is preliminary data.</text>
</comment>
<feature type="domain" description="PKD" evidence="5">
    <location>
        <begin position="1537"/>
        <end position="1615"/>
    </location>
</feature>
<dbReference type="InterPro" id="IPR024607">
    <property type="entry name" value="Sulfatase_CS"/>
</dbReference>
<accession>A0A1S1YS57</accession>
<feature type="domain" description="PKD" evidence="5">
    <location>
        <begin position="1453"/>
        <end position="1519"/>
    </location>
</feature>
<organism evidence="6 7">
    <name type="scientific">Flammeovirga pacifica</name>
    <dbReference type="NCBI Taxonomy" id="915059"/>
    <lineage>
        <taxon>Bacteria</taxon>
        <taxon>Pseudomonadati</taxon>
        <taxon>Bacteroidota</taxon>
        <taxon>Cytophagia</taxon>
        <taxon>Cytophagales</taxon>
        <taxon>Flammeovirgaceae</taxon>
        <taxon>Flammeovirga</taxon>
    </lineage>
</organism>
<sequence length="1788" mass="199832">MGLIALLLSHFLYAQEKPNILIIHTDEHSFKTIGKYQELDKGSGNISNEDYYNPWGASENVPTPNLDRIGTEGAVSTKHYATSPTCTPSRASLMTGRYPFATGAARNDRPMNDNLLTFADAFKENGYSTSYVGKWHLEGKDDPATQVWGAGRNFGFDNIDWRIEKEHWTWYDEDGNPPYNWGDQGKPGDGWIYATEFYTNKAIELMEKDVENGDPFCLMISIPDPHTPNHSSPEYQDWCRNVSFQAPYTYEETYVTPEEDEAGVIKRPHWANDRNNNDVWHGSHRYAEFDEFYMQEYWGMLSAVDDNVGRMLDFLDSKGQLDNTIIVYSSDHGDMLFEMSRINKGLPYDGSAKLPFMIRYPKKINAGKVVTTPNSNVDVGQTLLSLAGLPTMDGIDGEDKSELFTRDEQLVTDEDTVLIVQDGNWWMCVATERYKLVLNNKEAPYLIDMVEDPLELDNQLEDKNGANYDEYYQIALKLEDNMKRQVVEKKELYGAGFKFLMWMTNGPEVPELPAVDESELPLDQTLFGFEGPAMVDGTAKRWTLNANYHEIVDTKANTGDHSLKFSYNTPLAGNASLHAPGGVVRLADGHYTFKAKVFVEPGSGLNRFRLNFKNPSKSLDPFDISGINTGEWVDVAFNFDMIPGTTSEGTFSIVIQPGDTDGGSFCEVYFDDIEIKERIPLTFQGLDPVLYGFEGPALIDGTERNWTLGNGAIYNRDHVHTGQRSLDMSDISSINATTTLAAHSPVKSLYMNEGDYQLNVRVKAVENNRINTFDIILKDNKPQSLFMTHQFDISTIKEEDGWVTLTKNFSFNRESDPGNGQMTIRVREVDLNAGGSEAMLFIDDIELVKLSEDNGGDEQEVAKDVPNVDGDINLINSHLHSFEGPTLLDLNGDGTKTRVDWISSQAFTIVPLNGAPHGKRVMRFHHETALSSNQSTYLEKLSAPLPRDRDLEFSMKVYKEEGSEINRIRLLNLSAAVNFDIDAIPTNEWVTLKTTLKDIRDDLRVNLQVQTGNTGNHATLYIDDIRIVDPNDLDGEETEGCAPNANAFYNTCIYGFEEQQTEFTLTNNYSFTDEKSWGGNHSVKVQIDEVITTGNKNLSPKASIQSSQVMTENYYITMKVWVDPNCTLDNLATVYKYNTSGAKSNLISLDGVPKGEWVTVSQYQEVPDGDDVSLDWIGLRFNRFTIGTGTLYVDDLNVVLESDWVAEAEHQVSFKIKDEDNTAIQDAVISMKNFNDLVSDVMGEASVMMTNVSNKFYSVMKEGYNVVNATFNMNNDDVNIEVTLKERTSDFIVKLIDPEGNVVQGAVVTLNETDQQVSDVKGQVIFSGFSIGSVIDYSITLQDFKTVSGQYVTTKDTKILEVQLENMIYAPLADFEVTRTSGALPLVLKFTDTSENDPKEWAWDFGDDNTSTERNPFHTYSQAGKYTVTLVVKNSAGESSETKEDFIIAGNPVTSEFTADVTSGTVPLTVVFTDQSTNTPTEWSWDFGDENTSTDQNPTHIYTEVGTYTVKLLASNSDGGEEVIKTNLITVNQIDAPVAKFTVDAEEITIGDAVQFTDQSTGTPTSWSWTFGDGTTSTDQNPSHTYASEGQFTVALTVENAGGQHTLSVENYVTVKEEEVEAPTANFEADETSGKGELKVKFTDLSIGDIVDWLWNFGDGNTSEEQHPEHTYTEEGDYTVSLKVSNEGGEDTKTMENYISIENDEPTSSDLEKLNIRIFPNPAQDFVNIVGPNIEKVTIFNSLGQLIKTIDYKENSLKIDVHTLNKGVYIFNLQMKNGKVLTSKVHVN</sequence>
<evidence type="ECO:0000313" key="6">
    <source>
        <dbReference type="EMBL" id="OHX63864.1"/>
    </source>
</evidence>
<keyword evidence="7" id="KW-1185">Reference proteome</keyword>
<feature type="domain" description="PKD" evidence="5">
    <location>
        <begin position="1623"/>
        <end position="1702"/>
    </location>
</feature>
<evidence type="ECO:0000256" key="2">
    <source>
        <dbReference type="ARBA" id="ARBA00022723"/>
    </source>
</evidence>
<dbReference type="SMART" id="SM00089">
    <property type="entry name" value="PKD"/>
    <property type="match status" value="4"/>
</dbReference>
<dbReference type="SUPFAM" id="SSF53649">
    <property type="entry name" value="Alkaline phosphatase-like"/>
    <property type="match status" value="1"/>
</dbReference>
<dbReference type="PROSITE" id="PS00523">
    <property type="entry name" value="SULFATASE_1"/>
    <property type="match status" value="1"/>
</dbReference>
<dbReference type="NCBIfam" id="TIGR04183">
    <property type="entry name" value="Por_Secre_tail"/>
    <property type="match status" value="1"/>
</dbReference>
<dbReference type="Pfam" id="PF18911">
    <property type="entry name" value="PKD_4"/>
    <property type="match status" value="4"/>
</dbReference>
<evidence type="ECO:0000256" key="3">
    <source>
        <dbReference type="ARBA" id="ARBA00022801"/>
    </source>
</evidence>
<keyword evidence="2" id="KW-0479">Metal-binding</keyword>
<dbReference type="Gene3D" id="2.60.120.260">
    <property type="entry name" value="Galactose-binding domain-like"/>
    <property type="match status" value="4"/>
</dbReference>
<dbReference type="STRING" id="915059.NH26_19830"/>
<dbReference type="InterPro" id="IPR050738">
    <property type="entry name" value="Sulfatase"/>
</dbReference>